<sequence>MRILILPSWYPTPKQPIKGSFFQEQAMSLHGRNRIDIRILYGDKKSTGFLQWFRVYIHSWLAPFWVISSENVKQSPLAFGFDLPVNRRIPDKIQVILEKRLYFKAYKMLTRSDWVPDLIHAQSGMDAGIYAHHINNKAKIPFVIIEHQVFVFHYYSRLRAKLVLEAFEEANKTAAVSFDERRQVLMNQTNCNPEIIWNLVDETKYKIQLEKRNKVFTIITILNSLPIKGFDTFLEAMLEFSKKTKEFKFIMIGKGADEKSKDPASNAFFRKSKELGIYDFGDFKPFVKRNQIPDILNTAHVFVSSSIQEPHGIAVREAMMCGLPVVSTANGGVEDSITPETGILVHVKNPKAIAAALLKVKNKELIYDPQKIREVAINQCGREAFSKSMLDFYRLD</sequence>
<gene>
    <name evidence="2" type="ORF">EGN73_02030</name>
</gene>
<organism evidence="2 3">
    <name type="scientific">Arthrospiribacter ruber</name>
    <dbReference type="NCBI Taxonomy" id="2487934"/>
    <lineage>
        <taxon>Bacteria</taxon>
        <taxon>Pseudomonadati</taxon>
        <taxon>Bacteroidota</taxon>
        <taxon>Cytophagia</taxon>
        <taxon>Cytophagales</taxon>
        <taxon>Cyclobacteriaceae</taxon>
        <taxon>Arthrospiribacter</taxon>
    </lineage>
</organism>
<dbReference type="AlphaFoldDB" id="A0A951IVY9"/>
<dbReference type="PANTHER" id="PTHR12526:SF638">
    <property type="entry name" value="SPORE COAT PROTEIN SA"/>
    <property type="match status" value="1"/>
</dbReference>
<dbReference type="InterPro" id="IPR001296">
    <property type="entry name" value="Glyco_trans_1"/>
</dbReference>
<dbReference type="Pfam" id="PF00534">
    <property type="entry name" value="Glycos_transf_1"/>
    <property type="match status" value="1"/>
</dbReference>
<evidence type="ECO:0000259" key="1">
    <source>
        <dbReference type="Pfam" id="PF00534"/>
    </source>
</evidence>
<dbReference type="EMBL" id="RPHB01000001">
    <property type="protein sequence ID" value="MBW3466593.1"/>
    <property type="molecule type" value="Genomic_DNA"/>
</dbReference>
<protein>
    <submittedName>
        <fullName evidence="2">Glycosyltransferase</fullName>
    </submittedName>
</protein>
<dbReference type="RefSeq" id="WP_219286605.1">
    <property type="nucleotide sequence ID" value="NZ_RPHB01000001.1"/>
</dbReference>
<dbReference type="PANTHER" id="PTHR12526">
    <property type="entry name" value="GLYCOSYLTRANSFERASE"/>
    <property type="match status" value="1"/>
</dbReference>
<feature type="domain" description="Glycosyl transferase family 1" evidence="1">
    <location>
        <begin position="203"/>
        <end position="369"/>
    </location>
</feature>
<keyword evidence="3" id="KW-1185">Reference proteome</keyword>
<comment type="caution">
    <text evidence="2">The sequence shown here is derived from an EMBL/GenBank/DDBJ whole genome shotgun (WGS) entry which is preliminary data.</text>
</comment>
<dbReference type="GO" id="GO:0016757">
    <property type="term" value="F:glycosyltransferase activity"/>
    <property type="evidence" value="ECO:0007669"/>
    <property type="project" value="InterPro"/>
</dbReference>
<reference evidence="2 3" key="1">
    <citation type="journal article" date="2020" name="Syst. Appl. Microbiol.">
        <title>Arthrospiribacter ruber gen. nov., sp. nov., a novel bacterium isolated from Arthrospira cultures.</title>
        <authorList>
            <person name="Waleron M."/>
            <person name="Misztak A."/>
            <person name="Waleron M.M."/>
            <person name="Furmaniak M."/>
            <person name="Mrozik A."/>
            <person name="Waleron K."/>
        </authorList>
    </citation>
    <scope>NUCLEOTIDE SEQUENCE [LARGE SCALE GENOMIC DNA]</scope>
    <source>
        <strain evidence="2 3">DPMB0001</strain>
    </source>
</reference>
<proteinExistence type="predicted"/>
<name>A0A951IVY9_9BACT</name>
<evidence type="ECO:0000313" key="3">
    <source>
        <dbReference type="Proteomes" id="UP000727490"/>
    </source>
</evidence>
<evidence type="ECO:0000313" key="2">
    <source>
        <dbReference type="EMBL" id="MBW3466593.1"/>
    </source>
</evidence>
<dbReference type="Proteomes" id="UP000727490">
    <property type="component" value="Unassembled WGS sequence"/>
</dbReference>
<accession>A0A951IVY9</accession>